<comment type="caution">
    <text evidence="3">The sequence shown here is derived from an EMBL/GenBank/DDBJ whole genome shotgun (WGS) entry which is preliminary data.</text>
</comment>
<dbReference type="Proteomes" id="UP000664385">
    <property type="component" value="Unassembled WGS sequence"/>
</dbReference>
<dbReference type="EMBL" id="JAEMWU010000001">
    <property type="protein sequence ID" value="MBN8206270.1"/>
    <property type="molecule type" value="Genomic_DNA"/>
</dbReference>
<protein>
    <recommendedName>
        <fullName evidence="5">DUF11 domain-containing protein</fullName>
    </recommendedName>
</protein>
<sequence length="202" mass="21067">MSLTHLSRVVSRAAVLTFLLAMLGSTGIGAAHAAADEQATPSIAVTLTSGVESLGAGDELTYSAEITNRGEALQVRVVLTPPEFVTVGSLAGAEFEDNEVTWLLTLAAAEATAIEIPVTVGDIPVGERRATALLSVYLGDSTRPLVRTASADLIDGVDDEQTVASSWPTVLFWGGTGLTVVLAMVAIALILLLRRRRAEVQV</sequence>
<evidence type="ECO:0000313" key="4">
    <source>
        <dbReference type="Proteomes" id="UP000664385"/>
    </source>
</evidence>
<feature type="chain" id="PRO_5039007509" description="DUF11 domain-containing protein" evidence="2">
    <location>
        <begin position="34"/>
        <end position="202"/>
    </location>
</feature>
<organism evidence="3 4">
    <name type="scientific">Microbacterium esteraromaticum</name>
    <dbReference type="NCBI Taxonomy" id="57043"/>
    <lineage>
        <taxon>Bacteria</taxon>
        <taxon>Bacillati</taxon>
        <taxon>Actinomycetota</taxon>
        <taxon>Actinomycetes</taxon>
        <taxon>Micrococcales</taxon>
        <taxon>Microbacteriaceae</taxon>
        <taxon>Microbacterium</taxon>
    </lineage>
</organism>
<proteinExistence type="predicted"/>
<dbReference type="RefSeq" id="WP_206823925.1">
    <property type="nucleotide sequence ID" value="NZ_JAEMWU010000001.1"/>
</dbReference>
<reference evidence="3" key="1">
    <citation type="submission" date="2020-12" db="EMBL/GenBank/DDBJ databases">
        <title>PHA producing bacteria isolated from mangrove.</title>
        <authorList>
            <person name="Zheng W."/>
            <person name="Yu S."/>
            <person name="Huang Y."/>
        </authorList>
    </citation>
    <scope>NUCLEOTIDE SEQUENCE</scope>
    <source>
        <strain evidence="3">GN8-5</strain>
    </source>
</reference>
<keyword evidence="1" id="KW-1133">Transmembrane helix</keyword>
<evidence type="ECO:0000256" key="1">
    <source>
        <dbReference type="SAM" id="Phobius"/>
    </source>
</evidence>
<keyword evidence="1" id="KW-0812">Transmembrane</keyword>
<feature type="transmembrane region" description="Helical" evidence="1">
    <location>
        <begin position="170"/>
        <end position="193"/>
    </location>
</feature>
<gene>
    <name evidence="3" type="ORF">JF543_09910</name>
</gene>
<evidence type="ECO:0000256" key="2">
    <source>
        <dbReference type="SAM" id="SignalP"/>
    </source>
</evidence>
<keyword evidence="2" id="KW-0732">Signal</keyword>
<keyword evidence="1" id="KW-0472">Membrane</keyword>
<name>A0A939IRX7_9MICO</name>
<accession>A0A939IRX7</accession>
<evidence type="ECO:0008006" key="5">
    <source>
        <dbReference type="Google" id="ProtNLM"/>
    </source>
</evidence>
<evidence type="ECO:0000313" key="3">
    <source>
        <dbReference type="EMBL" id="MBN8206270.1"/>
    </source>
</evidence>
<dbReference type="AlphaFoldDB" id="A0A939IRX7"/>
<feature type="signal peptide" evidence="2">
    <location>
        <begin position="1"/>
        <end position="33"/>
    </location>
</feature>